<keyword evidence="2" id="KW-0805">Transcription regulation</keyword>
<dbReference type="GO" id="GO:0032993">
    <property type="term" value="C:protein-DNA complex"/>
    <property type="evidence" value="ECO:0007669"/>
    <property type="project" value="TreeGrafter"/>
</dbReference>
<dbReference type="GO" id="GO:0003700">
    <property type="term" value="F:DNA-binding transcription factor activity"/>
    <property type="evidence" value="ECO:0007669"/>
    <property type="project" value="InterPro"/>
</dbReference>
<sequence length="305" mass="32434">MHLKYLRAFAVLAEELHFGRAAERLAVAQPQLSVWIRRLEQDLGVVLFDRTSRTVRLTDAGHAVHGPILKTLESASLIERAAMLGSSAVVGQVVVGYAGASSRDVIPPLAKAVRAAEPGIELKLKSLVYGGLAPAQVSTGAIDIGFARLPVRDKDVLARVFAYERILVALPEDHPLAGAETVALKDLAKEPFVAFPATVGSNLRDATTRLALEAGFSPRVMQEAPDSYAVLSLVAAGVGVSLTLSSVTHINPPGLVYRELAGPPTYLAVAVVWRDQGVGRATQAVLDIFEQIMPTPAYPPGRILS</sequence>
<dbReference type="SUPFAM" id="SSF46785">
    <property type="entry name" value="Winged helix' DNA-binding domain"/>
    <property type="match status" value="1"/>
</dbReference>
<evidence type="ECO:0000259" key="5">
    <source>
        <dbReference type="PROSITE" id="PS50931"/>
    </source>
</evidence>
<dbReference type="FunFam" id="1.10.10.10:FF:000001">
    <property type="entry name" value="LysR family transcriptional regulator"/>
    <property type="match status" value="1"/>
</dbReference>
<evidence type="ECO:0000313" key="6">
    <source>
        <dbReference type="EMBL" id="ALV41834.1"/>
    </source>
</evidence>
<gene>
    <name evidence="6" type="ORF">AU252_12255</name>
</gene>
<organism evidence="6">
    <name type="scientific">Pseudarthrobacter sulfonivorans</name>
    <dbReference type="NCBI Taxonomy" id="121292"/>
    <lineage>
        <taxon>Bacteria</taxon>
        <taxon>Bacillati</taxon>
        <taxon>Actinomycetota</taxon>
        <taxon>Actinomycetes</taxon>
        <taxon>Micrococcales</taxon>
        <taxon>Micrococcaceae</taxon>
        <taxon>Pseudarthrobacter</taxon>
    </lineage>
</organism>
<dbReference type="Pfam" id="PF00126">
    <property type="entry name" value="HTH_1"/>
    <property type="match status" value="1"/>
</dbReference>
<reference evidence="6 7" key="1">
    <citation type="submission" date="2015-12" db="EMBL/GenBank/DDBJ databases">
        <authorList>
            <person name="Shamseldin A."/>
            <person name="Moawad H."/>
            <person name="Abd El-Rahim W.M."/>
            <person name="Sadowsky M.J."/>
        </authorList>
    </citation>
    <scope>NUCLEOTIDE SEQUENCE [LARGE SCALE GENOMIC DNA]</scope>
    <source>
        <strain evidence="6 7">Ar51</strain>
    </source>
</reference>
<evidence type="ECO:0000256" key="2">
    <source>
        <dbReference type="ARBA" id="ARBA00023015"/>
    </source>
</evidence>
<dbReference type="Gene3D" id="3.40.190.10">
    <property type="entry name" value="Periplasmic binding protein-like II"/>
    <property type="match status" value="2"/>
</dbReference>
<evidence type="ECO:0000256" key="4">
    <source>
        <dbReference type="ARBA" id="ARBA00023163"/>
    </source>
</evidence>
<dbReference type="PROSITE" id="PS50931">
    <property type="entry name" value="HTH_LYSR"/>
    <property type="match status" value="1"/>
</dbReference>
<keyword evidence="4" id="KW-0804">Transcription</keyword>
<dbReference type="Gene3D" id="1.10.10.10">
    <property type="entry name" value="Winged helix-like DNA-binding domain superfamily/Winged helix DNA-binding domain"/>
    <property type="match status" value="1"/>
</dbReference>
<dbReference type="InterPro" id="IPR036388">
    <property type="entry name" value="WH-like_DNA-bd_sf"/>
</dbReference>
<name>A0A0U3Q9F8_9MICC</name>
<dbReference type="PANTHER" id="PTHR30346">
    <property type="entry name" value="TRANSCRIPTIONAL DUAL REGULATOR HCAR-RELATED"/>
    <property type="match status" value="1"/>
</dbReference>
<dbReference type="SUPFAM" id="SSF53850">
    <property type="entry name" value="Periplasmic binding protein-like II"/>
    <property type="match status" value="1"/>
</dbReference>
<dbReference type="PRINTS" id="PR00039">
    <property type="entry name" value="HTHLYSR"/>
</dbReference>
<dbReference type="KEGG" id="psul:AU252_12255"/>
<dbReference type="STRING" id="121292.AU252_12255"/>
<dbReference type="InterPro" id="IPR005119">
    <property type="entry name" value="LysR_subst-bd"/>
</dbReference>
<evidence type="ECO:0000256" key="3">
    <source>
        <dbReference type="ARBA" id="ARBA00023125"/>
    </source>
</evidence>
<evidence type="ECO:0000313" key="7">
    <source>
        <dbReference type="Proteomes" id="UP000065151"/>
    </source>
</evidence>
<proteinExistence type="inferred from homology"/>
<dbReference type="Pfam" id="PF03466">
    <property type="entry name" value="LysR_substrate"/>
    <property type="match status" value="1"/>
</dbReference>
<comment type="similarity">
    <text evidence="1">Belongs to the LysR transcriptional regulatory family.</text>
</comment>
<dbReference type="GO" id="GO:0003677">
    <property type="term" value="F:DNA binding"/>
    <property type="evidence" value="ECO:0007669"/>
    <property type="project" value="UniProtKB-KW"/>
</dbReference>
<dbReference type="CDD" id="cd08414">
    <property type="entry name" value="PBP2_LTTR_aromatics_like"/>
    <property type="match status" value="1"/>
</dbReference>
<dbReference type="EMBL" id="CP013747">
    <property type="protein sequence ID" value="ALV41834.1"/>
    <property type="molecule type" value="Genomic_DNA"/>
</dbReference>
<feature type="domain" description="HTH lysR-type" evidence="5">
    <location>
        <begin position="1"/>
        <end position="58"/>
    </location>
</feature>
<accession>A0A0U3Q9F8</accession>
<protein>
    <submittedName>
        <fullName evidence="6">LysR family transcriptional regulator</fullName>
    </submittedName>
</protein>
<dbReference type="InterPro" id="IPR036390">
    <property type="entry name" value="WH_DNA-bd_sf"/>
</dbReference>
<dbReference type="Proteomes" id="UP000065151">
    <property type="component" value="Chromosome"/>
</dbReference>
<dbReference type="AlphaFoldDB" id="A0A0U3Q9F8"/>
<dbReference type="InterPro" id="IPR000847">
    <property type="entry name" value="LysR_HTH_N"/>
</dbReference>
<evidence type="ECO:0000256" key="1">
    <source>
        <dbReference type="ARBA" id="ARBA00009437"/>
    </source>
</evidence>
<dbReference type="PANTHER" id="PTHR30346:SF0">
    <property type="entry name" value="HCA OPERON TRANSCRIPTIONAL ACTIVATOR HCAR"/>
    <property type="match status" value="1"/>
</dbReference>
<keyword evidence="3" id="KW-0238">DNA-binding</keyword>